<evidence type="ECO:0000313" key="2">
    <source>
        <dbReference type="Proteomes" id="UP000789405"/>
    </source>
</evidence>
<comment type="caution">
    <text evidence="1">The sequence shown here is derived from an EMBL/GenBank/DDBJ whole genome shotgun (WGS) entry which is preliminary data.</text>
</comment>
<evidence type="ECO:0000313" key="1">
    <source>
        <dbReference type="EMBL" id="CAG8768381.1"/>
    </source>
</evidence>
<protein>
    <submittedName>
        <fullName evidence="1">18793_t:CDS:1</fullName>
    </submittedName>
</protein>
<reference evidence="1" key="1">
    <citation type="submission" date="2021-06" db="EMBL/GenBank/DDBJ databases">
        <authorList>
            <person name="Kallberg Y."/>
            <person name="Tangrot J."/>
            <person name="Rosling A."/>
        </authorList>
    </citation>
    <scope>NUCLEOTIDE SEQUENCE</scope>
    <source>
        <strain evidence="1">MA453B</strain>
    </source>
</reference>
<dbReference type="Proteomes" id="UP000789405">
    <property type="component" value="Unassembled WGS sequence"/>
</dbReference>
<keyword evidence="2" id="KW-1185">Reference proteome</keyword>
<dbReference type="AlphaFoldDB" id="A0A9N9J9I9"/>
<organism evidence="1 2">
    <name type="scientific">Dentiscutata erythropus</name>
    <dbReference type="NCBI Taxonomy" id="1348616"/>
    <lineage>
        <taxon>Eukaryota</taxon>
        <taxon>Fungi</taxon>
        <taxon>Fungi incertae sedis</taxon>
        <taxon>Mucoromycota</taxon>
        <taxon>Glomeromycotina</taxon>
        <taxon>Glomeromycetes</taxon>
        <taxon>Diversisporales</taxon>
        <taxon>Gigasporaceae</taxon>
        <taxon>Dentiscutata</taxon>
    </lineage>
</organism>
<sequence length="73" mass="8345">PIVNYIMNQPMNPVVNQPLRPQNADIHVDFNNLTANQKYEDLTKGANPFAKVQRTRNQEILPFQTIIFSGSSF</sequence>
<feature type="non-terminal residue" evidence="1">
    <location>
        <position position="1"/>
    </location>
</feature>
<accession>A0A9N9J9I9</accession>
<dbReference type="EMBL" id="CAJVPY010018739">
    <property type="protein sequence ID" value="CAG8768381.1"/>
    <property type="molecule type" value="Genomic_DNA"/>
</dbReference>
<dbReference type="OrthoDB" id="2424615at2759"/>
<name>A0A9N9J9I9_9GLOM</name>
<gene>
    <name evidence="1" type="ORF">DERYTH_LOCUS18449</name>
</gene>
<proteinExistence type="predicted"/>